<evidence type="ECO:0000313" key="4">
    <source>
        <dbReference type="EMBL" id="CBY01724.1"/>
    </source>
</evidence>
<evidence type="ECO:0000256" key="2">
    <source>
        <dbReference type="ARBA" id="ARBA00023235"/>
    </source>
</evidence>
<dbReference type="GO" id="GO:0030246">
    <property type="term" value="F:carbohydrate binding"/>
    <property type="evidence" value="ECO:0007669"/>
    <property type="project" value="InterPro"/>
</dbReference>
<dbReference type="OrthoDB" id="274691at2759"/>
<evidence type="ECO:0000256" key="3">
    <source>
        <dbReference type="ARBA" id="ARBA00023277"/>
    </source>
</evidence>
<dbReference type="HOGENOM" id="CLU_031753_0_1_1"/>
<dbReference type="Pfam" id="PF01263">
    <property type="entry name" value="Aldose_epim"/>
    <property type="match status" value="1"/>
</dbReference>
<dbReference type="OMA" id="YQLTSPY"/>
<keyword evidence="2" id="KW-0413">Isomerase</keyword>
<dbReference type="InterPro" id="IPR008183">
    <property type="entry name" value="Aldose_1/G6P_1-epimerase"/>
</dbReference>
<dbReference type="Gene3D" id="2.70.98.10">
    <property type="match status" value="1"/>
</dbReference>
<dbReference type="AlphaFoldDB" id="E5AET5"/>
<dbReference type="CDD" id="cd09019">
    <property type="entry name" value="galactose_mutarotase_like"/>
    <property type="match status" value="1"/>
</dbReference>
<dbReference type="InterPro" id="IPR011013">
    <property type="entry name" value="Gal_mutarotase_sf_dom"/>
</dbReference>
<name>E5AET5_LEPMJ</name>
<keyword evidence="5" id="KW-1185">Reference proteome</keyword>
<accession>E5AET5</accession>
<proteinExistence type="inferred from homology"/>
<evidence type="ECO:0000313" key="5">
    <source>
        <dbReference type="Proteomes" id="UP000002668"/>
    </source>
</evidence>
<dbReference type="Proteomes" id="UP000002668">
    <property type="component" value="Genome"/>
</dbReference>
<dbReference type="InterPro" id="IPR014718">
    <property type="entry name" value="GH-type_carb-bd"/>
</dbReference>
<gene>
    <name evidence="4" type="ORF">LEMA_P005110.1</name>
</gene>
<dbReference type="VEuPathDB" id="FungiDB:LEMA_P005110.1"/>
<dbReference type="eggNOG" id="KOG1604">
    <property type="taxonomic scope" value="Eukaryota"/>
</dbReference>
<comment type="similarity">
    <text evidence="1">Belongs to the aldose epimerase family.</text>
</comment>
<dbReference type="STRING" id="985895.E5AET5"/>
<evidence type="ECO:0000256" key="1">
    <source>
        <dbReference type="ARBA" id="ARBA00006206"/>
    </source>
</evidence>
<dbReference type="InterPro" id="IPR047215">
    <property type="entry name" value="Galactose_mutarotase-like"/>
</dbReference>
<keyword evidence="3" id="KW-0119">Carbohydrate metabolism</keyword>
<dbReference type="GO" id="GO:0004034">
    <property type="term" value="F:aldose 1-epimerase activity"/>
    <property type="evidence" value="ECO:0007669"/>
    <property type="project" value="TreeGrafter"/>
</dbReference>
<dbReference type="GeneID" id="13290805"/>
<dbReference type="GO" id="GO:0033499">
    <property type="term" value="P:galactose catabolic process via UDP-galactose, Leloir pathway"/>
    <property type="evidence" value="ECO:0007669"/>
    <property type="project" value="TreeGrafter"/>
</dbReference>
<dbReference type="SUPFAM" id="SSF74650">
    <property type="entry name" value="Galactose mutarotase-like"/>
    <property type="match status" value="1"/>
</dbReference>
<dbReference type="EMBL" id="FP929139">
    <property type="protein sequence ID" value="CBY01724.1"/>
    <property type="molecule type" value="Genomic_DNA"/>
</dbReference>
<dbReference type="PANTHER" id="PTHR10091:SF6">
    <property type="entry name" value="1-EPIMERASE, PUTATIVE (AFU_ORTHOLOGUE AFUA_3G13240)-RELATED"/>
    <property type="match status" value="1"/>
</dbReference>
<dbReference type="FunFam" id="2.70.98.10:FF:000014">
    <property type="entry name" value="Aldose 1-epimerase, putative"/>
    <property type="match status" value="1"/>
</dbReference>
<sequence length="564" mass="62500">MPLTFLPTVQHRDVIVVLGDQRLLKPRMLSRTIWRASFRSTRAPSFKTDIARDGAVTHYPRPRHCLLAVCWRHGEISANIAGTPTAVFSTVFAQAFAMYIQDYVNSQDRHGQTSEKSRDHESLRVVHACNHRSRAQPYKASYHHLTCAVIHFALSQDPLFNGTVIDECIMWFSSSLFLLAATVSAQYSAPPANHSSSLGPDENGKYEISAEGIRGLFIPYGASISNLFVKGRDGKERDIVLGFDTAADYEGEVHPHFGGVPGRYANRIKNSSFVIDGTEYQVLPNENNNNNTLHGGPDGWDYRNFTVVAHTEDSITFSIVDPDGKEGFPGEVVSYVTYSMAPNTWNIKISALATTKKTPIMLTNHAYWNLDGFANPEDATALNHTFYLPYSGQRVGVDGILIPDGTILPNEKYSVNDFWSAPKKIGANMTAPELYGNCGTNCTGYDNCYIVNRDQNGPYDWRTSGPVASLSSEWSGIKLDIWTDQQAFQMYSCPGQDGTIPLKSTQGLEGRSAVVPKNGCVVMEVQDWIDAINQPEWQREKKQIFGPGGPSFSLEASYVFSTMS</sequence>
<dbReference type="GO" id="GO:0006006">
    <property type="term" value="P:glucose metabolic process"/>
    <property type="evidence" value="ECO:0007669"/>
    <property type="project" value="TreeGrafter"/>
</dbReference>
<dbReference type="PANTHER" id="PTHR10091">
    <property type="entry name" value="ALDOSE-1-EPIMERASE"/>
    <property type="match status" value="1"/>
</dbReference>
<dbReference type="InParanoid" id="E5AET5"/>
<reference evidence="5" key="1">
    <citation type="journal article" date="2011" name="Nat. Commun.">
        <title>Effector diversification within compartments of the Leptosphaeria maculans genome affected by Repeat-Induced Point mutations.</title>
        <authorList>
            <person name="Rouxel T."/>
            <person name="Grandaubert J."/>
            <person name="Hane J.K."/>
            <person name="Hoede C."/>
            <person name="van de Wouw A.P."/>
            <person name="Couloux A."/>
            <person name="Dominguez V."/>
            <person name="Anthouard V."/>
            <person name="Bally P."/>
            <person name="Bourras S."/>
            <person name="Cozijnsen A.J."/>
            <person name="Ciuffetti L.M."/>
            <person name="Degrave A."/>
            <person name="Dilmaghani A."/>
            <person name="Duret L."/>
            <person name="Fudal I."/>
            <person name="Goodwin S.B."/>
            <person name="Gout L."/>
            <person name="Glaser N."/>
            <person name="Linglin J."/>
            <person name="Kema G.H.J."/>
            <person name="Lapalu N."/>
            <person name="Lawrence C.B."/>
            <person name="May K."/>
            <person name="Meyer M."/>
            <person name="Ollivier B."/>
            <person name="Poulain J."/>
            <person name="Schoch C.L."/>
            <person name="Simon A."/>
            <person name="Spatafora J.W."/>
            <person name="Stachowiak A."/>
            <person name="Turgeon B.G."/>
            <person name="Tyler B.M."/>
            <person name="Vincent D."/>
            <person name="Weissenbach J."/>
            <person name="Amselem J."/>
            <person name="Quesneville H."/>
            <person name="Oliver R.P."/>
            <person name="Wincker P."/>
            <person name="Balesdent M.-H."/>
            <person name="Howlett B.J."/>
        </authorList>
    </citation>
    <scope>NUCLEOTIDE SEQUENCE [LARGE SCALE GENOMIC DNA]</scope>
    <source>
        <strain evidence="5">JN3 / isolate v23.1.3 / race Av1-4-5-6-7-8</strain>
    </source>
</reference>
<protein>
    <recommendedName>
        <fullName evidence="6">Aldose 1-epimerase</fullName>
    </recommendedName>
</protein>
<organism evidence="4 5">
    <name type="scientific">Leptosphaeria maculans (strain JN3 / isolate v23.1.3 / race Av1-4-5-6-7-8)</name>
    <name type="common">Blackleg fungus</name>
    <name type="synonym">Phoma lingam</name>
    <dbReference type="NCBI Taxonomy" id="985895"/>
    <lineage>
        <taxon>Eukaryota</taxon>
        <taxon>Fungi</taxon>
        <taxon>Dikarya</taxon>
        <taxon>Ascomycota</taxon>
        <taxon>Pezizomycotina</taxon>
        <taxon>Dothideomycetes</taxon>
        <taxon>Pleosporomycetidae</taxon>
        <taxon>Pleosporales</taxon>
        <taxon>Pleosporineae</taxon>
        <taxon>Leptosphaeriaceae</taxon>
        <taxon>Plenodomus</taxon>
        <taxon>Plenodomus lingam/Leptosphaeria maculans species complex</taxon>
    </lineage>
</organism>
<evidence type="ECO:0008006" key="6">
    <source>
        <dbReference type="Google" id="ProtNLM"/>
    </source>
</evidence>